<protein>
    <submittedName>
        <fullName evidence="2">Uncharacterized protein</fullName>
    </submittedName>
</protein>
<sequence length="159" mass="18804">MKTLQLLPLFCLLFFNCSGQNKAQKPEENTIKPDENITVNKEYDEFGNLKRYDSIYSYSYSSNGKLSDSLKLQFQQHFNNHSFFEDSFFDDFFGRDSISGGGFYPDNFFQKGFMNHNQHIEQMMRRMDSIQRLFFNGNRGMIIPPEPEKKAEQKNMKQI</sequence>
<dbReference type="Proteomes" id="UP000198999">
    <property type="component" value="Unassembled WGS sequence"/>
</dbReference>
<dbReference type="EMBL" id="FOFN01000004">
    <property type="protein sequence ID" value="SEQ94984.1"/>
    <property type="molecule type" value="Genomic_DNA"/>
</dbReference>
<feature type="signal peptide" evidence="1">
    <location>
        <begin position="1"/>
        <end position="23"/>
    </location>
</feature>
<dbReference type="AlphaFoldDB" id="A0A1H9K773"/>
<name>A0A1H9K773_9FLAO</name>
<dbReference type="OrthoDB" id="1452960at2"/>
<dbReference type="STRING" id="419940.SAMN05421824_2647"/>
<dbReference type="RefSeq" id="WP_092580356.1">
    <property type="nucleotide sequence ID" value="NZ_FOFN01000004.1"/>
</dbReference>
<reference evidence="2 3" key="1">
    <citation type="submission" date="2016-10" db="EMBL/GenBank/DDBJ databases">
        <authorList>
            <person name="de Groot N.N."/>
        </authorList>
    </citation>
    <scope>NUCLEOTIDE SEQUENCE [LARGE SCALE GENOMIC DNA]</scope>
    <source>
        <strain evidence="2 3">DSM 21035</strain>
    </source>
</reference>
<evidence type="ECO:0000313" key="3">
    <source>
        <dbReference type="Proteomes" id="UP000198999"/>
    </source>
</evidence>
<organism evidence="2 3">
    <name type="scientific">Hyunsoonleella jejuensis</name>
    <dbReference type="NCBI Taxonomy" id="419940"/>
    <lineage>
        <taxon>Bacteria</taxon>
        <taxon>Pseudomonadati</taxon>
        <taxon>Bacteroidota</taxon>
        <taxon>Flavobacteriia</taxon>
        <taxon>Flavobacteriales</taxon>
        <taxon>Flavobacteriaceae</taxon>
    </lineage>
</organism>
<evidence type="ECO:0000313" key="2">
    <source>
        <dbReference type="EMBL" id="SEQ94984.1"/>
    </source>
</evidence>
<proteinExistence type="predicted"/>
<feature type="chain" id="PRO_5011463394" evidence="1">
    <location>
        <begin position="24"/>
        <end position="159"/>
    </location>
</feature>
<keyword evidence="1" id="KW-0732">Signal</keyword>
<gene>
    <name evidence="2" type="ORF">SAMN05421824_2647</name>
</gene>
<evidence type="ECO:0000256" key="1">
    <source>
        <dbReference type="SAM" id="SignalP"/>
    </source>
</evidence>
<accession>A0A1H9K773</accession>
<keyword evidence="3" id="KW-1185">Reference proteome</keyword>